<organism evidence="1 2">
    <name type="scientific">Ficus carica</name>
    <name type="common">Common fig</name>
    <dbReference type="NCBI Taxonomy" id="3494"/>
    <lineage>
        <taxon>Eukaryota</taxon>
        <taxon>Viridiplantae</taxon>
        <taxon>Streptophyta</taxon>
        <taxon>Embryophyta</taxon>
        <taxon>Tracheophyta</taxon>
        <taxon>Spermatophyta</taxon>
        <taxon>Magnoliopsida</taxon>
        <taxon>eudicotyledons</taxon>
        <taxon>Gunneridae</taxon>
        <taxon>Pentapetalae</taxon>
        <taxon>rosids</taxon>
        <taxon>fabids</taxon>
        <taxon>Rosales</taxon>
        <taxon>Moraceae</taxon>
        <taxon>Ficeae</taxon>
        <taxon>Ficus</taxon>
    </lineage>
</organism>
<dbReference type="EMBL" id="BTGU01000022">
    <property type="protein sequence ID" value="GMN46206.1"/>
    <property type="molecule type" value="Genomic_DNA"/>
</dbReference>
<proteinExistence type="predicted"/>
<evidence type="ECO:0000313" key="1">
    <source>
        <dbReference type="EMBL" id="GMN46206.1"/>
    </source>
</evidence>
<gene>
    <name evidence="1" type="ORF">TIFTF001_015393</name>
</gene>
<sequence length="120" mass="14136">MLEDMADHDYWENNIFLNDQDFRHEELVESTPTIDAPIETIEDYHLQEPTQKEEHLKLFHDNNSLSEIRVQDLAMEEESQEEVFSAPLIVTTLIIQDHLYKDPIWPIPLPPTLTSFIHVP</sequence>
<comment type="caution">
    <text evidence="1">The sequence shown here is derived from an EMBL/GenBank/DDBJ whole genome shotgun (WGS) entry which is preliminary data.</text>
</comment>
<keyword evidence="2" id="KW-1185">Reference proteome</keyword>
<protein>
    <submittedName>
        <fullName evidence="1">Uncharacterized protein</fullName>
    </submittedName>
</protein>
<name>A0AA88ASC0_FICCA</name>
<dbReference type="Proteomes" id="UP001187192">
    <property type="component" value="Unassembled WGS sequence"/>
</dbReference>
<evidence type="ECO:0000313" key="2">
    <source>
        <dbReference type="Proteomes" id="UP001187192"/>
    </source>
</evidence>
<accession>A0AA88ASC0</accession>
<reference evidence="1" key="1">
    <citation type="submission" date="2023-07" db="EMBL/GenBank/DDBJ databases">
        <title>draft genome sequence of fig (Ficus carica).</title>
        <authorList>
            <person name="Takahashi T."/>
            <person name="Nishimura K."/>
        </authorList>
    </citation>
    <scope>NUCLEOTIDE SEQUENCE</scope>
</reference>
<dbReference type="AlphaFoldDB" id="A0AA88ASC0"/>